<dbReference type="Proteomes" id="UP000724584">
    <property type="component" value="Unassembled WGS sequence"/>
</dbReference>
<protein>
    <submittedName>
        <fullName evidence="1">Ankyrin repeat-containing domain protein</fullName>
    </submittedName>
</protein>
<evidence type="ECO:0000313" key="2">
    <source>
        <dbReference type="Proteomes" id="UP000724584"/>
    </source>
</evidence>
<name>A0ACB7NXE6_9PEZI</name>
<evidence type="ECO:0000313" key="1">
    <source>
        <dbReference type="EMBL" id="KAH6623116.1"/>
    </source>
</evidence>
<dbReference type="EMBL" id="JAGIZQ010000006">
    <property type="protein sequence ID" value="KAH6623116.1"/>
    <property type="molecule type" value="Genomic_DNA"/>
</dbReference>
<accession>A0ACB7NXE6</accession>
<comment type="caution">
    <text evidence="1">The sequence shown here is derived from an EMBL/GenBank/DDBJ whole genome shotgun (WGS) entry which is preliminary data.</text>
</comment>
<proteinExistence type="predicted"/>
<organism evidence="1 2">
    <name type="scientific">Chaetomium tenue</name>
    <dbReference type="NCBI Taxonomy" id="1854479"/>
    <lineage>
        <taxon>Eukaryota</taxon>
        <taxon>Fungi</taxon>
        <taxon>Dikarya</taxon>
        <taxon>Ascomycota</taxon>
        <taxon>Pezizomycotina</taxon>
        <taxon>Sordariomycetes</taxon>
        <taxon>Sordariomycetidae</taxon>
        <taxon>Sordariales</taxon>
        <taxon>Chaetomiaceae</taxon>
        <taxon>Chaetomium</taxon>
    </lineage>
</organism>
<reference evidence="1 2" key="1">
    <citation type="journal article" date="2021" name="Nat. Commun.">
        <title>Genetic determinants of endophytism in the Arabidopsis root mycobiome.</title>
        <authorList>
            <person name="Mesny F."/>
            <person name="Miyauchi S."/>
            <person name="Thiergart T."/>
            <person name="Pickel B."/>
            <person name="Atanasova L."/>
            <person name="Karlsson M."/>
            <person name="Huettel B."/>
            <person name="Barry K.W."/>
            <person name="Haridas S."/>
            <person name="Chen C."/>
            <person name="Bauer D."/>
            <person name="Andreopoulos W."/>
            <person name="Pangilinan J."/>
            <person name="LaButti K."/>
            <person name="Riley R."/>
            <person name="Lipzen A."/>
            <person name="Clum A."/>
            <person name="Drula E."/>
            <person name="Henrissat B."/>
            <person name="Kohler A."/>
            <person name="Grigoriev I.V."/>
            <person name="Martin F.M."/>
            <person name="Hacquard S."/>
        </authorList>
    </citation>
    <scope>NUCLEOTIDE SEQUENCE [LARGE SCALE GENOMIC DNA]</scope>
    <source>
        <strain evidence="1 2">MPI-SDFR-AT-0079</strain>
    </source>
</reference>
<keyword evidence="2" id="KW-1185">Reference proteome</keyword>
<sequence>MLEIAIRSGDDLGLQVLLGAGASRRKALGPSGTRLLQLAIERGHTRIAERLLGEGVDPNPAERLLGEGGNLSVSASFGFVDIRWETPLHAATGLCNASIVGSLLKAGVEVDRLAPRTALAAAVANGDLESTSLLLEAGADVNMTQITDEGIGRNSRTPIQAAANRGDLDLVKELHARGADLNAPAGHSFERTALQAACASEVLNMELVRYLLGNGADVNATAGPVGGLTALQGAAICGHTRLVLLLLKDDIGADVNGKPAIHKGRTALEGAAEHGRLDLVQILLNAGAKPREGDDGYYRAIQFAEKEAHWVVVRLLRQAFV</sequence>
<gene>
    <name evidence="1" type="ORF">F5144DRAFT_497890</name>
</gene>